<dbReference type="EC" id="6.3.4.21" evidence="3 9"/>
<dbReference type="NCBIfam" id="NF006697">
    <property type="entry name" value="PRK09243.1-4"/>
    <property type="match status" value="1"/>
</dbReference>
<dbReference type="Gene3D" id="3.20.140.10">
    <property type="entry name" value="nicotinate phosphoribosyltransferase"/>
    <property type="match status" value="1"/>
</dbReference>
<comment type="PTM">
    <text evidence="9">Transiently phosphorylated on a His residue during the reaction cycle. Phosphorylation strongly increases the affinity for substrates and increases the rate of nicotinate D-ribonucleotide production. Dephosphorylation regenerates the low-affinity form of the enzyme, leading to product release.</text>
</comment>
<comment type="pathway">
    <text evidence="1 9">Cofactor biosynthesis; NAD(+) biosynthesis; nicotinate D-ribonucleotide from nicotinate: step 1/1.</text>
</comment>
<dbReference type="CDD" id="cd01570">
    <property type="entry name" value="NAPRTase_A"/>
    <property type="match status" value="1"/>
</dbReference>
<dbReference type="PANTHER" id="PTHR11098">
    <property type="entry name" value="NICOTINATE PHOSPHORIBOSYLTRANSFERASE"/>
    <property type="match status" value="1"/>
</dbReference>
<dbReference type="GO" id="GO:0004516">
    <property type="term" value="F:nicotinate phosphoribosyltransferase activity"/>
    <property type="evidence" value="ECO:0007669"/>
    <property type="project" value="UniProtKB-UniRule"/>
</dbReference>
<comment type="function">
    <text evidence="9">Catalyzes the first step in the biosynthesis of NAD from nicotinic acid, the ATP-dependent synthesis of beta-nicotinate D-ribonucleotide from nicotinate and 5-phospho-D-ribose 1-phosphate.</text>
</comment>
<evidence type="ECO:0000256" key="8">
    <source>
        <dbReference type="ARBA" id="ARBA00048668"/>
    </source>
</evidence>
<dbReference type="InterPro" id="IPR036068">
    <property type="entry name" value="Nicotinate_pribotase-like_C"/>
</dbReference>
<dbReference type="Gene3D" id="3.20.20.70">
    <property type="entry name" value="Aldolase class I"/>
    <property type="match status" value="1"/>
</dbReference>
<dbReference type="PANTHER" id="PTHR11098:SF1">
    <property type="entry name" value="NICOTINATE PHOSPHORIBOSYLTRANSFERASE"/>
    <property type="match status" value="1"/>
</dbReference>
<dbReference type="InterPro" id="IPR040727">
    <property type="entry name" value="NAPRTase_N"/>
</dbReference>
<dbReference type="InterPro" id="IPR013785">
    <property type="entry name" value="Aldolase_TIM"/>
</dbReference>
<accession>A0A2X4N8P7</accession>
<dbReference type="GO" id="GO:0047280">
    <property type="term" value="F:nicotinamide phosphoribosyltransferase activity"/>
    <property type="evidence" value="ECO:0007669"/>
    <property type="project" value="UniProtKB-ARBA"/>
</dbReference>
<keyword evidence="5 9" id="KW-0436">Ligase</keyword>
<dbReference type="GO" id="GO:0005829">
    <property type="term" value="C:cytosol"/>
    <property type="evidence" value="ECO:0007669"/>
    <property type="project" value="TreeGrafter"/>
</dbReference>
<comment type="similarity">
    <text evidence="2 9">Belongs to the NAPRTase family.</text>
</comment>
<dbReference type="NCBIfam" id="NF009131">
    <property type="entry name" value="PRK12484.1"/>
    <property type="match status" value="1"/>
</dbReference>
<dbReference type="Pfam" id="PF17767">
    <property type="entry name" value="NAPRTase_N"/>
    <property type="match status" value="1"/>
</dbReference>
<dbReference type="InterPro" id="IPR041619">
    <property type="entry name" value="NAPRTase_C"/>
</dbReference>
<dbReference type="GeneID" id="93206876"/>
<keyword evidence="6 9" id="KW-0662">Pyridine nucleotide biosynthesis</keyword>
<dbReference type="FunFam" id="3.20.20.70:FF:000076">
    <property type="entry name" value="Nicotinate phosphoribosyltransferase"/>
    <property type="match status" value="1"/>
</dbReference>
<organism evidence="10 11">
    <name type="scientific">Gemella morbillorum</name>
    <dbReference type="NCBI Taxonomy" id="29391"/>
    <lineage>
        <taxon>Bacteria</taxon>
        <taxon>Bacillati</taxon>
        <taxon>Bacillota</taxon>
        <taxon>Bacilli</taxon>
        <taxon>Bacillales</taxon>
        <taxon>Gemellaceae</taxon>
        <taxon>Gemella</taxon>
    </lineage>
</organism>
<protein>
    <recommendedName>
        <fullName evidence="3 9">Nicotinate phosphoribosyltransferase</fullName>
        <ecNumber evidence="3 9">6.3.4.21</ecNumber>
    </recommendedName>
</protein>
<dbReference type="NCBIfam" id="NF006695">
    <property type="entry name" value="PRK09243.1-2"/>
    <property type="match status" value="1"/>
</dbReference>
<dbReference type="AlphaFoldDB" id="A0A2X4N8P7"/>
<reference evidence="10 11" key="1">
    <citation type="submission" date="2019-11" db="EMBL/GenBank/DDBJ databases">
        <title>FDA dAtabase for Regulatory Grade micrObial Sequences (FDA-ARGOS): Supporting development and validation of Infectious Disease Dx tests.</title>
        <authorList>
            <person name="Turner S."/>
            <person name="Byrd R."/>
            <person name="Tallon L."/>
            <person name="Sadzewicz L."/>
            <person name="Vavikolanu K."/>
            <person name="Mehta A."/>
            <person name="Aluvathingal J."/>
            <person name="Nadendla S."/>
            <person name="Myers T."/>
            <person name="Yan Y."/>
            <person name="Sichtig H."/>
        </authorList>
    </citation>
    <scope>NUCLEOTIDE SEQUENCE [LARGE SCALE GENOMIC DNA]</scope>
    <source>
        <strain evidence="10 11">FDAARGOS_741</strain>
    </source>
</reference>
<evidence type="ECO:0000313" key="11">
    <source>
        <dbReference type="Proteomes" id="UP000425411"/>
    </source>
</evidence>
<dbReference type="GO" id="GO:0034355">
    <property type="term" value="P:NAD+ biosynthetic process via the salvage pathway"/>
    <property type="evidence" value="ECO:0007669"/>
    <property type="project" value="TreeGrafter"/>
</dbReference>
<dbReference type="InterPro" id="IPR007229">
    <property type="entry name" value="Nic_PRibTrfase-Fam"/>
</dbReference>
<dbReference type="Pfam" id="PF17956">
    <property type="entry name" value="NAPRTase_C"/>
    <property type="match status" value="1"/>
</dbReference>
<dbReference type="SUPFAM" id="SSF51690">
    <property type="entry name" value="Nicotinate/Quinolinate PRTase C-terminal domain-like"/>
    <property type="match status" value="1"/>
</dbReference>
<dbReference type="PIRSF" id="PIRSF000484">
    <property type="entry name" value="NAPRT"/>
    <property type="match status" value="1"/>
</dbReference>
<evidence type="ECO:0000256" key="7">
    <source>
        <dbReference type="ARBA" id="ARBA00022679"/>
    </source>
</evidence>
<dbReference type="NCBIfam" id="TIGR01513">
    <property type="entry name" value="NAPRTase_put"/>
    <property type="match status" value="1"/>
</dbReference>
<dbReference type="InterPro" id="IPR006405">
    <property type="entry name" value="Nic_PRibTrfase_pncB"/>
</dbReference>
<evidence type="ECO:0000256" key="3">
    <source>
        <dbReference type="ARBA" id="ARBA00013236"/>
    </source>
</evidence>
<evidence type="ECO:0000256" key="9">
    <source>
        <dbReference type="RuleBase" id="RU365100"/>
    </source>
</evidence>
<keyword evidence="7 9" id="KW-0808">Transferase</keyword>
<dbReference type="Pfam" id="PF04095">
    <property type="entry name" value="NAPRTase"/>
    <property type="match status" value="1"/>
</dbReference>
<comment type="catalytic activity">
    <reaction evidence="8 9">
        <text>5-phospho-alpha-D-ribose 1-diphosphate + nicotinate + ATP + H2O = nicotinate beta-D-ribonucleotide + ADP + phosphate + diphosphate</text>
        <dbReference type="Rhea" id="RHEA:36163"/>
        <dbReference type="ChEBI" id="CHEBI:15377"/>
        <dbReference type="ChEBI" id="CHEBI:30616"/>
        <dbReference type="ChEBI" id="CHEBI:32544"/>
        <dbReference type="ChEBI" id="CHEBI:33019"/>
        <dbReference type="ChEBI" id="CHEBI:43474"/>
        <dbReference type="ChEBI" id="CHEBI:57502"/>
        <dbReference type="ChEBI" id="CHEBI:58017"/>
        <dbReference type="ChEBI" id="CHEBI:456216"/>
        <dbReference type="EC" id="6.3.4.21"/>
    </reaction>
</comment>
<keyword evidence="4" id="KW-0597">Phosphoprotein</keyword>
<keyword evidence="10" id="KW-0328">Glycosyltransferase</keyword>
<evidence type="ECO:0000256" key="2">
    <source>
        <dbReference type="ARBA" id="ARBA00010897"/>
    </source>
</evidence>
<dbReference type="Proteomes" id="UP000425411">
    <property type="component" value="Chromosome"/>
</dbReference>
<evidence type="ECO:0000256" key="1">
    <source>
        <dbReference type="ARBA" id="ARBA00004952"/>
    </source>
</evidence>
<dbReference type="SUPFAM" id="SSF54675">
    <property type="entry name" value="Nicotinate/Quinolinate PRTase N-terminal domain-like"/>
    <property type="match status" value="1"/>
</dbReference>
<dbReference type="OrthoDB" id="9770610at2"/>
<gene>
    <name evidence="10" type="ORF">FOC49_03260</name>
</gene>
<dbReference type="EMBL" id="CP046314">
    <property type="protein sequence ID" value="QGS08954.1"/>
    <property type="molecule type" value="Genomic_DNA"/>
</dbReference>
<dbReference type="RefSeq" id="WP_004634128.1">
    <property type="nucleotide sequence ID" value="NZ_CP046314.1"/>
</dbReference>
<evidence type="ECO:0000256" key="6">
    <source>
        <dbReference type="ARBA" id="ARBA00022642"/>
    </source>
</evidence>
<evidence type="ECO:0000256" key="5">
    <source>
        <dbReference type="ARBA" id="ARBA00022598"/>
    </source>
</evidence>
<sequence length="480" mass="54237">MNKYEGDALHTDLYQINMGYAYFKDGVHERKAYFDVYFRKIPFGGGYAVFAGLEKVVEYLNSFEFTDGDIEYLAGLGYEDSYLQYLKQMKFTGSIRSVREGEIVFGNEPLIRVEAPLIQAQIIETAILNIVNYQILIATKAARIKHLCPNEPCMEFGTRRAHEFDAAVWGARAAIIGGFDSTSNVKAAKLFGIPCSGTHAHSFVQAYEDEKVAFKKYAAAHKDCYFLVDTYDTLRSGIPTAIEVADELKDKINFLGIRLDSGDIAYLSKEARKMLDAAGYPNAKVVASNDLDEATITHLKQEGARIDAWGIGTKLITAYDNPALGAVYKLACLEDENGNMVDRLKVSENPGKLTIPGIKRVYRIINKENGMAAGDYIALESEDVSKEKSIKLFHPTHTYLEKEVENFEARDLHVDVFKDGRQVYAIPSVQESAQYFKENKKTLWNEYLRLLNPEFYPVDLSTKCWENRNNILRKVTKKQN</sequence>
<dbReference type="NCBIfam" id="NF006694">
    <property type="entry name" value="PRK09243.1-1"/>
    <property type="match status" value="1"/>
</dbReference>
<dbReference type="InterPro" id="IPR041525">
    <property type="entry name" value="N/Namide_PRibTrfase"/>
</dbReference>
<evidence type="ECO:0000313" key="10">
    <source>
        <dbReference type="EMBL" id="QGS08954.1"/>
    </source>
</evidence>
<evidence type="ECO:0000256" key="4">
    <source>
        <dbReference type="ARBA" id="ARBA00022553"/>
    </source>
</evidence>
<name>A0A2X4N8P7_9BACL</name>
<proteinExistence type="inferred from homology"/>
<keyword evidence="11" id="KW-1185">Reference proteome</keyword>